<reference evidence="2" key="1">
    <citation type="submission" date="2016-12" db="EMBL/GenBank/DDBJ databases">
        <authorList>
            <person name="Varghese N."/>
            <person name="Submissions S."/>
        </authorList>
    </citation>
    <scope>NUCLEOTIDE SEQUENCE [LARGE SCALE GENOMIC DNA]</scope>
    <source>
        <strain evidence="2">DSM 11544</strain>
    </source>
</reference>
<evidence type="ECO:0000313" key="1">
    <source>
        <dbReference type="EMBL" id="SHN87944.1"/>
    </source>
</evidence>
<dbReference type="AlphaFoldDB" id="A0A1M7UYA1"/>
<dbReference type="Proteomes" id="UP000184010">
    <property type="component" value="Unassembled WGS sequence"/>
</dbReference>
<proteinExistence type="predicted"/>
<dbReference type="RefSeq" id="WP_072775113.1">
    <property type="nucleotide sequence ID" value="NZ_FRDN01000021.1"/>
</dbReference>
<gene>
    <name evidence="1" type="ORF">SAMN02745215_05043</name>
</gene>
<dbReference type="STRING" id="1121395.SAMN02745215_05043"/>
<keyword evidence="2" id="KW-1185">Reference proteome</keyword>
<name>A0A1M7UYA1_9FIRM</name>
<protein>
    <submittedName>
        <fullName evidence="1">Uncharacterized protein</fullName>
    </submittedName>
</protein>
<sequence>MFDGYIIKRKPEGKKNLFVYLSRDDGNEYGYGWGKILEFKDIYHQVDQAMAELRRLHSIPQCKEDVENENIYIAQLEITCREREDKSILTHKNGNDYWVS</sequence>
<evidence type="ECO:0000313" key="2">
    <source>
        <dbReference type="Proteomes" id="UP000184010"/>
    </source>
</evidence>
<organism evidence="1 2">
    <name type="scientific">Desulfitobacterium chlororespirans DSM 11544</name>
    <dbReference type="NCBI Taxonomy" id="1121395"/>
    <lineage>
        <taxon>Bacteria</taxon>
        <taxon>Bacillati</taxon>
        <taxon>Bacillota</taxon>
        <taxon>Clostridia</taxon>
        <taxon>Eubacteriales</taxon>
        <taxon>Desulfitobacteriaceae</taxon>
        <taxon>Desulfitobacterium</taxon>
    </lineage>
</organism>
<dbReference type="EMBL" id="FRDN01000021">
    <property type="protein sequence ID" value="SHN87944.1"/>
    <property type="molecule type" value="Genomic_DNA"/>
</dbReference>
<accession>A0A1M7UYA1</accession>